<evidence type="ECO:0008006" key="3">
    <source>
        <dbReference type="Google" id="ProtNLM"/>
    </source>
</evidence>
<evidence type="ECO:0000313" key="2">
    <source>
        <dbReference type="Proteomes" id="UP000441717"/>
    </source>
</evidence>
<dbReference type="OrthoDB" id="488420at2"/>
<organism evidence="1 2">
    <name type="scientific">Desulfofundulus thermobenzoicus</name>
    <dbReference type="NCBI Taxonomy" id="29376"/>
    <lineage>
        <taxon>Bacteria</taxon>
        <taxon>Bacillati</taxon>
        <taxon>Bacillota</taxon>
        <taxon>Clostridia</taxon>
        <taxon>Eubacteriales</taxon>
        <taxon>Peptococcaceae</taxon>
        <taxon>Desulfofundulus</taxon>
    </lineage>
</organism>
<proteinExistence type="predicted"/>
<dbReference type="Pfam" id="PF13591">
    <property type="entry name" value="MerR_2"/>
    <property type="match status" value="1"/>
</dbReference>
<dbReference type="Gene3D" id="1.10.1660.10">
    <property type="match status" value="1"/>
</dbReference>
<evidence type="ECO:0000313" key="1">
    <source>
        <dbReference type="EMBL" id="MQL51157.1"/>
    </source>
</evidence>
<reference evidence="1 2" key="1">
    <citation type="submission" date="2019-10" db="EMBL/GenBank/DDBJ databases">
        <title>Comparative genomics of sulfur disproportionating microorganisms.</title>
        <authorList>
            <person name="Ward L.M."/>
            <person name="Bertran E."/>
            <person name="Johnston D."/>
        </authorList>
    </citation>
    <scope>NUCLEOTIDE SEQUENCE [LARGE SCALE GENOMIC DNA]</scope>
    <source>
        <strain evidence="1 2">DSM 14055</strain>
    </source>
</reference>
<sequence>MKKYSLSIYCHTLNLEGEPAGIPVGSLGLHPEMLERLVALGILEVRRGMVTPDQVRRLQKIFRLRGTLGVNLTGAAVIVDLLERMEKLEDELERLRRTFL</sequence>
<comment type="caution">
    <text evidence="1">The sequence shown here is derived from an EMBL/GenBank/DDBJ whole genome shotgun (WGS) entry which is preliminary data.</text>
</comment>
<dbReference type="Proteomes" id="UP000441717">
    <property type="component" value="Unassembled WGS sequence"/>
</dbReference>
<accession>A0A6N7INI3</accession>
<gene>
    <name evidence="1" type="ORF">GFC01_02530</name>
</gene>
<name>A0A6N7INI3_9FIRM</name>
<keyword evidence="2" id="KW-1185">Reference proteome</keyword>
<protein>
    <recommendedName>
        <fullName evidence="3">MerR family transcriptional regulator</fullName>
    </recommendedName>
</protein>
<dbReference type="AlphaFoldDB" id="A0A6N7INI3"/>
<dbReference type="EMBL" id="WHYR01000004">
    <property type="protein sequence ID" value="MQL51157.1"/>
    <property type="molecule type" value="Genomic_DNA"/>
</dbReference>